<feature type="region of interest" description="Disordered" evidence="8">
    <location>
        <begin position="1280"/>
        <end position="1333"/>
    </location>
</feature>
<dbReference type="InterPro" id="IPR027417">
    <property type="entry name" value="P-loop_NTPase"/>
</dbReference>
<dbReference type="GO" id="GO:0005524">
    <property type="term" value="F:ATP binding"/>
    <property type="evidence" value="ECO:0007669"/>
    <property type="project" value="UniProtKB-KW"/>
</dbReference>
<protein>
    <submittedName>
        <fullName evidence="10">AAA-domain-containing protein</fullName>
    </submittedName>
</protein>
<feature type="compositionally biased region" description="Acidic residues" evidence="8">
    <location>
        <begin position="182"/>
        <end position="201"/>
    </location>
</feature>
<comment type="similarity">
    <text evidence="2">Belongs to the AAA ATPase family.</text>
</comment>
<dbReference type="Gene3D" id="3.40.50.300">
    <property type="entry name" value="P-loop containing nucleotide triphosphate hydrolases"/>
    <property type="match status" value="1"/>
</dbReference>
<dbReference type="InterPro" id="IPR041569">
    <property type="entry name" value="AAA_lid_3"/>
</dbReference>
<dbReference type="OrthoDB" id="5421at2759"/>
<dbReference type="Gene3D" id="1.10.8.60">
    <property type="match status" value="1"/>
</dbReference>
<dbReference type="InterPro" id="IPR045199">
    <property type="entry name" value="ATAD2-like"/>
</dbReference>
<dbReference type="SUPFAM" id="SSF47370">
    <property type="entry name" value="Bromodomain"/>
    <property type="match status" value="1"/>
</dbReference>
<keyword evidence="6" id="KW-0103">Bromodomain</keyword>
<dbReference type="FunFam" id="3.40.50.300:FF:001218">
    <property type="entry name" value="AAA family ATPase, putative"/>
    <property type="match status" value="1"/>
</dbReference>
<comment type="subcellular location">
    <subcellularLocation>
        <location evidence="1">Nucleus</location>
    </subcellularLocation>
</comment>
<dbReference type="Gene3D" id="1.20.920.10">
    <property type="entry name" value="Bromodomain-like"/>
    <property type="match status" value="1"/>
</dbReference>
<dbReference type="GO" id="GO:0016887">
    <property type="term" value="F:ATP hydrolysis activity"/>
    <property type="evidence" value="ECO:0007669"/>
    <property type="project" value="InterPro"/>
</dbReference>
<evidence type="ECO:0000259" key="9">
    <source>
        <dbReference type="SMART" id="SM00382"/>
    </source>
</evidence>
<feature type="region of interest" description="Disordered" evidence="8">
    <location>
        <begin position="1096"/>
        <end position="1193"/>
    </location>
</feature>
<keyword evidence="11" id="KW-1185">Reference proteome</keyword>
<organism evidence="10 11">
    <name type="scientific">Sistotremastrum niveocremeum HHB9708</name>
    <dbReference type="NCBI Taxonomy" id="1314777"/>
    <lineage>
        <taxon>Eukaryota</taxon>
        <taxon>Fungi</taxon>
        <taxon>Dikarya</taxon>
        <taxon>Basidiomycota</taxon>
        <taxon>Agaricomycotina</taxon>
        <taxon>Agaricomycetes</taxon>
        <taxon>Sistotremastrales</taxon>
        <taxon>Sistotremastraceae</taxon>
        <taxon>Sertulicium</taxon>
        <taxon>Sertulicium niveocremeum</taxon>
    </lineage>
</organism>
<dbReference type="FunFam" id="3.40.50.300:FF:000061">
    <property type="entry name" value="ATPase family, AAA domain-containing 2"/>
    <property type="match status" value="1"/>
</dbReference>
<dbReference type="PROSITE" id="PS00674">
    <property type="entry name" value="AAA"/>
    <property type="match status" value="1"/>
</dbReference>
<evidence type="ECO:0000256" key="7">
    <source>
        <dbReference type="ARBA" id="ARBA00023242"/>
    </source>
</evidence>
<evidence type="ECO:0000256" key="4">
    <source>
        <dbReference type="ARBA" id="ARBA00022801"/>
    </source>
</evidence>
<dbReference type="GO" id="GO:0042393">
    <property type="term" value="F:histone binding"/>
    <property type="evidence" value="ECO:0007669"/>
    <property type="project" value="TreeGrafter"/>
</dbReference>
<dbReference type="GO" id="GO:0005634">
    <property type="term" value="C:nucleus"/>
    <property type="evidence" value="ECO:0007669"/>
    <property type="project" value="UniProtKB-SubCell"/>
</dbReference>
<feature type="domain" description="AAA+ ATPase" evidence="9">
    <location>
        <begin position="387"/>
        <end position="528"/>
    </location>
</feature>
<dbReference type="Proteomes" id="UP000076722">
    <property type="component" value="Unassembled WGS sequence"/>
</dbReference>
<dbReference type="InterPro" id="IPR036427">
    <property type="entry name" value="Bromodomain-like_sf"/>
</dbReference>
<evidence type="ECO:0000256" key="2">
    <source>
        <dbReference type="ARBA" id="ARBA00006914"/>
    </source>
</evidence>
<dbReference type="Pfam" id="PF00004">
    <property type="entry name" value="AAA"/>
    <property type="match status" value="1"/>
</dbReference>
<dbReference type="InterPro" id="IPR003960">
    <property type="entry name" value="ATPase_AAA_CS"/>
</dbReference>
<evidence type="ECO:0000256" key="1">
    <source>
        <dbReference type="ARBA" id="ARBA00004123"/>
    </source>
</evidence>
<evidence type="ECO:0000313" key="10">
    <source>
        <dbReference type="EMBL" id="KZS90890.1"/>
    </source>
</evidence>
<evidence type="ECO:0000256" key="8">
    <source>
        <dbReference type="SAM" id="MobiDB-lite"/>
    </source>
</evidence>
<keyword evidence="7" id="KW-0539">Nucleus</keyword>
<feature type="compositionally biased region" description="Basic residues" evidence="8">
    <location>
        <begin position="131"/>
        <end position="142"/>
    </location>
</feature>
<accession>A0A164RU75</accession>
<gene>
    <name evidence="10" type="ORF">SISNIDRAFT_457217</name>
</gene>
<evidence type="ECO:0000256" key="5">
    <source>
        <dbReference type="ARBA" id="ARBA00022840"/>
    </source>
</evidence>
<dbReference type="EMBL" id="KV419418">
    <property type="protein sequence ID" value="KZS90890.1"/>
    <property type="molecule type" value="Genomic_DNA"/>
</dbReference>
<feature type="compositionally biased region" description="Acidic residues" evidence="8">
    <location>
        <begin position="51"/>
        <end position="68"/>
    </location>
</feature>
<feature type="compositionally biased region" description="Basic and acidic residues" evidence="8">
    <location>
        <begin position="152"/>
        <end position="181"/>
    </location>
</feature>
<proteinExistence type="inferred from homology"/>
<keyword evidence="4" id="KW-0378">Hydrolase</keyword>
<dbReference type="InterPro" id="IPR003593">
    <property type="entry name" value="AAA+_ATPase"/>
</dbReference>
<evidence type="ECO:0000256" key="3">
    <source>
        <dbReference type="ARBA" id="ARBA00022741"/>
    </source>
</evidence>
<dbReference type="Pfam" id="PF17862">
    <property type="entry name" value="AAA_lid_3"/>
    <property type="match status" value="1"/>
</dbReference>
<feature type="region of interest" description="Disordered" evidence="8">
    <location>
        <begin position="1"/>
        <end position="235"/>
    </location>
</feature>
<evidence type="ECO:0000313" key="11">
    <source>
        <dbReference type="Proteomes" id="UP000076722"/>
    </source>
</evidence>
<feature type="compositionally biased region" description="Basic and acidic residues" evidence="8">
    <location>
        <begin position="1172"/>
        <end position="1191"/>
    </location>
</feature>
<dbReference type="SMART" id="SM00382">
    <property type="entry name" value="AAA"/>
    <property type="match status" value="1"/>
</dbReference>
<reference evidence="10 11" key="1">
    <citation type="journal article" date="2016" name="Mol. Biol. Evol.">
        <title>Comparative Genomics of Early-Diverging Mushroom-Forming Fungi Provides Insights into the Origins of Lignocellulose Decay Capabilities.</title>
        <authorList>
            <person name="Nagy L.G."/>
            <person name="Riley R."/>
            <person name="Tritt A."/>
            <person name="Adam C."/>
            <person name="Daum C."/>
            <person name="Floudas D."/>
            <person name="Sun H."/>
            <person name="Yadav J.S."/>
            <person name="Pangilinan J."/>
            <person name="Larsson K.H."/>
            <person name="Matsuura K."/>
            <person name="Barry K."/>
            <person name="Labutti K."/>
            <person name="Kuo R."/>
            <person name="Ohm R.A."/>
            <person name="Bhattacharya S.S."/>
            <person name="Shirouzu T."/>
            <person name="Yoshinaga Y."/>
            <person name="Martin F.M."/>
            <person name="Grigoriev I.V."/>
            <person name="Hibbett D.S."/>
        </authorList>
    </citation>
    <scope>NUCLEOTIDE SEQUENCE [LARGE SCALE GENOMIC DNA]</scope>
    <source>
        <strain evidence="10 11">HHB9708</strain>
    </source>
</reference>
<keyword evidence="5" id="KW-0067">ATP-binding</keyword>
<sequence>MERPTRVTLRLNPQNPQHGMQRRSAGSMGGPSGSEYSDGRSASSNGSRMDPDEDEIKNEEEEEEEPAEEYSTTTKGRRIKKMSYVESGSDDIDDAQPIPLKPTRRKKPANPINSEESDGGEGDANGEGPRYKTRSRLKKKSHTPQPSSPSDRQIEQRALRAQQRQEKKEKKKSARELHEEQGYDDGDADADGSPDLEEDDIAVTSPDPPSPLPPPRKRTPPPKAGPRGYALRKRGNINYAIPPALEDMIIPAAGRPKPKAKGKRGLGWNVSGAELTRALGMPLDDSDSDAPNRSPRKGMNGMANGTAAGAGGGMFASGPLPQDLAGTPSNLGKVSGATLADSDPLGVNPNVTFDSVGGLAAHIAQLKEMTLLPLLYPEVFQRFGLIPPRGVLFHGPPGTGKTLLARALASSCRSGGRSITFFMRKGADILSKWVGEAERQLRLLFEEARNSQPSIIFFDEIDGLAPVRSSKQDQIHASIVSTLLALMDGMDGRGQVIVIGATNRPDAIDPALRRPGRFDREFYFPLPSLSARERILEINTSSWEGWEAGNEKAVGMRKELAKLTKGYGGADLRALCTEAALNAVQRTYPQIYQSQDRLVVKPEKIEVRAKDFMLSIKSQELVPASARSSAAAAAPLPSQLEPLLSNALERVKKAVEHILPISKKRDTLEDAEWEDVEGDSQRDFEREMFLQSLETQRVYRPRLVLCGPRSGTGVGYVGAAVLNWLEDFHVQSLDLGTLLGDSTRTAEAAIVQLFVEAKRHQPSVIYIPSLLGWCSAVTETARTTMRSMLDTLSPNDPILLLAIVDGPFSSLPRDVRKWFGMALRAESSNRVDFTAFAPSEDARTKFFADIVANVSKKPTDFPDAWKRKKRVLEKLEIAPPIQPKGPSEAELKALQEADLRTMSVLKYRLGPILSDLKRKFKIFCKKASDEYAFHPETGEPIEQAPNEIPLETQPTAEAIVLDPAPGVNGMAMAIDGSSELVTSAVPHGDGLVPPVAPQLPPEADPADPSRPRVKFFNMDLEKIHSELYKDRYLTPDDFLEDIQKIVKNARLAEVVFEPFDPDRKYRAEALLTAAQVHYHDFDPLFRAECERMAARERKRREDAQKALEKEKAKNQEKEDENVYAPGTRRSARNNGQEPEVPITDVGRLERQLKRQRGSNENSEESHAEEDAEGRSQKRQKTADGDIDPNERDELDLVGLNSSPLQPVVPVLPVDLTNGPSSSQMMSVSSMLNNVTPLSPFASVPQPAPNLLPGLVPQAQNAPIFPVLPRSPFAPALSGPAFTSDPSQSLLNPFNNPPPEAVTSAPSVVPETPPSIPSQTVPNSEPDVSMEVERPPTPLPDFHVDESLLSNLEKTLVSKTKELNVEQLEQLRAACLESIWEHRSEWDRDGLIRQLTSFVGDFVADAVLDDDDSSPEEFAV</sequence>
<feature type="compositionally biased region" description="Polar residues" evidence="8">
    <location>
        <begin position="1283"/>
        <end position="1293"/>
    </location>
</feature>
<feature type="compositionally biased region" description="Basic and acidic residues" evidence="8">
    <location>
        <begin position="1096"/>
        <end position="1116"/>
    </location>
</feature>
<dbReference type="PANTHER" id="PTHR23069">
    <property type="entry name" value="AAA DOMAIN-CONTAINING"/>
    <property type="match status" value="1"/>
</dbReference>
<dbReference type="GO" id="GO:0045815">
    <property type="term" value="P:transcription initiation-coupled chromatin remodeling"/>
    <property type="evidence" value="ECO:0007669"/>
    <property type="project" value="TreeGrafter"/>
</dbReference>
<dbReference type="STRING" id="1314777.A0A164RU75"/>
<dbReference type="InterPro" id="IPR003959">
    <property type="entry name" value="ATPase_AAA_core"/>
</dbReference>
<dbReference type="GO" id="GO:0006334">
    <property type="term" value="P:nucleosome assembly"/>
    <property type="evidence" value="ECO:0007669"/>
    <property type="project" value="TreeGrafter"/>
</dbReference>
<name>A0A164RU75_9AGAM</name>
<dbReference type="GO" id="GO:0003682">
    <property type="term" value="F:chromatin binding"/>
    <property type="evidence" value="ECO:0007669"/>
    <property type="project" value="TreeGrafter"/>
</dbReference>
<dbReference type="GO" id="GO:0006337">
    <property type="term" value="P:nucleosome disassembly"/>
    <property type="evidence" value="ECO:0007669"/>
    <property type="project" value="TreeGrafter"/>
</dbReference>
<dbReference type="SUPFAM" id="SSF52540">
    <property type="entry name" value="P-loop containing nucleoside triphosphate hydrolases"/>
    <property type="match status" value="2"/>
</dbReference>
<keyword evidence="3" id="KW-0547">Nucleotide-binding</keyword>
<dbReference type="PANTHER" id="PTHR23069:SF0">
    <property type="entry name" value="TAT-BINDING HOMOLOG 7"/>
    <property type="match status" value="1"/>
</dbReference>
<evidence type="ECO:0000256" key="6">
    <source>
        <dbReference type="ARBA" id="ARBA00023117"/>
    </source>
</evidence>